<dbReference type="PANTHER" id="PTHR31579:SF39">
    <property type="entry name" value="OS01G0973600 PROTEIN"/>
    <property type="match status" value="1"/>
</dbReference>
<reference evidence="1 2" key="1">
    <citation type="journal article" date="2019" name="Genome Biol. Evol.">
        <title>Insights into the evolution of the New World diploid cottons (Gossypium, subgenus Houzingenia) based on genome sequencing.</title>
        <authorList>
            <person name="Grover C.E."/>
            <person name="Arick M.A. 2nd"/>
            <person name="Thrash A."/>
            <person name="Conover J.L."/>
            <person name="Sanders W.S."/>
            <person name="Peterson D.G."/>
            <person name="Frelichowski J.E."/>
            <person name="Scheffler J.A."/>
            <person name="Scheffler B.E."/>
            <person name="Wendel J.F."/>
        </authorList>
    </citation>
    <scope>NUCLEOTIDE SEQUENCE [LARGE SCALE GENOMIC DNA]</scope>
    <source>
        <strain evidence="1">1</strain>
        <tissue evidence="1">Leaf</tissue>
    </source>
</reference>
<dbReference type="Pfam" id="PF04720">
    <property type="entry name" value="PDDEXK_6"/>
    <property type="match status" value="1"/>
</dbReference>
<sequence length="139" mass="15968">MGETDLHSVKSGPYNANWIRYSLVKLLGLSRYDDYVCVSRWQRSGKVPGGDHQYIDVVNYNNGNSKRVIIDIDFRSHFKIARAFKQLLQLMVETARSSLKQNSMLLPSWRPLAYLQAKWYSDTTLASILLRAISNAKDI</sequence>
<dbReference type="OrthoDB" id="691424at2759"/>
<organism evidence="1 2">
    <name type="scientific">Gossypium schwendimanii</name>
    <name type="common">Cotton</name>
    <dbReference type="NCBI Taxonomy" id="34291"/>
    <lineage>
        <taxon>Eukaryota</taxon>
        <taxon>Viridiplantae</taxon>
        <taxon>Streptophyta</taxon>
        <taxon>Embryophyta</taxon>
        <taxon>Tracheophyta</taxon>
        <taxon>Spermatophyta</taxon>
        <taxon>Magnoliopsida</taxon>
        <taxon>eudicotyledons</taxon>
        <taxon>Gunneridae</taxon>
        <taxon>Pentapetalae</taxon>
        <taxon>rosids</taxon>
        <taxon>malvids</taxon>
        <taxon>Malvales</taxon>
        <taxon>Malvaceae</taxon>
        <taxon>Malvoideae</taxon>
        <taxon>Gossypium</taxon>
    </lineage>
</organism>
<evidence type="ECO:0000313" key="2">
    <source>
        <dbReference type="Proteomes" id="UP000593576"/>
    </source>
</evidence>
<keyword evidence="2" id="KW-1185">Reference proteome</keyword>
<gene>
    <name evidence="1" type="ORF">Goshw_029287</name>
</gene>
<accession>A0A7J9LCN9</accession>
<dbReference type="PANTHER" id="PTHR31579">
    <property type="entry name" value="OS03G0796600 PROTEIN"/>
    <property type="match status" value="1"/>
</dbReference>
<dbReference type="EMBL" id="JABFAF010000005">
    <property type="protein sequence ID" value="MBA0856490.1"/>
    <property type="molecule type" value="Genomic_DNA"/>
</dbReference>
<comment type="caution">
    <text evidence="1">The sequence shown here is derived from an EMBL/GenBank/DDBJ whole genome shotgun (WGS) entry which is preliminary data.</text>
</comment>
<dbReference type="AlphaFoldDB" id="A0A7J9LCN9"/>
<name>A0A7J9LCN9_GOSSC</name>
<protein>
    <submittedName>
        <fullName evidence="1">Uncharacterized protein</fullName>
    </submittedName>
</protein>
<proteinExistence type="predicted"/>
<dbReference type="InterPro" id="IPR006502">
    <property type="entry name" value="PDDEXK-like"/>
</dbReference>
<evidence type="ECO:0000313" key="1">
    <source>
        <dbReference type="EMBL" id="MBA0856490.1"/>
    </source>
</evidence>
<dbReference type="Proteomes" id="UP000593576">
    <property type="component" value="Unassembled WGS sequence"/>
</dbReference>